<feature type="compositionally biased region" description="Polar residues" evidence="19">
    <location>
        <begin position="507"/>
        <end position="523"/>
    </location>
</feature>
<keyword evidence="5" id="KW-0813">Transport</keyword>
<dbReference type="GO" id="GO:1990456">
    <property type="term" value="P:mitochondrion-endoplasmic reticulum membrane tethering"/>
    <property type="evidence" value="ECO:0007669"/>
    <property type="project" value="InterPro"/>
</dbReference>
<comment type="subcellular location">
    <subcellularLocation>
        <location evidence="3">Cytoplasm</location>
    </subcellularLocation>
    <subcellularLocation>
        <location evidence="2">Membrane</location>
    </subcellularLocation>
</comment>
<evidence type="ECO:0000256" key="5">
    <source>
        <dbReference type="ARBA" id="ARBA00022448"/>
    </source>
</evidence>
<dbReference type="SUPFAM" id="SSF57889">
    <property type="entry name" value="Cysteine-rich domain"/>
    <property type="match status" value="1"/>
</dbReference>
<evidence type="ECO:0000256" key="20">
    <source>
        <dbReference type="SAM" id="Phobius"/>
    </source>
</evidence>
<feature type="domain" description="SMP-LTD" evidence="24">
    <location>
        <begin position="72"/>
        <end position="258"/>
    </location>
</feature>
<dbReference type="GO" id="GO:0051560">
    <property type="term" value="P:mitochondrial calcium ion homeostasis"/>
    <property type="evidence" value="ECO:0007669"/>
    <property type="project" value="InterPro"/>
</dbReference>
<evidence type="ECO:0000256" key="18">
    <source>
        <dbReference type="ARBA" id="ARBA00080475"/>
    </source>
</evidence>
<dbReference type="PROSITE" id="PS51462">
    <property type="entry name" value="NUDIX"/>
    <property type="match status" value="1"/>
</dbReference>
<comment type="cofactor">
    <cofactor evidence="1">
        <name>Mg(2+)</name>
        <dbReference type="ChEBI" id="CHEBI:18420"/>
    </cofactor>
</comment>
<dbReference type="FunFam" id="3.90.79.10:FF:000035">
    <property type="entry name" value="Uridine diphosphate glucose pyrophosphatase"/>
    <property type="match status" value="1"/>
</dbReference>
<evidence type="ECO:0000313" key="26">
    <source>
        <dbReference type="Proteomes" id="UP001353858"/>
    </source>
</evidence>
<evidence type="ECO:0000256" key="2">
    <source>
        <dbReference type="ARBA" id="ARBA00004370"/>
    </source>
</evidence>
<dbReference type="Pfam" id="PF00595">
    <property type="entry name" value="PDZ"/>
    <property type="match status" value="1"/>
</dbReference>
<dbReference type="SUPFAM" id="SSF50156">
    <property type="entry name" value="PDZ domain-like"/>
    <property type="match status" value="1"/>
</dbReference>
<dbReference type="SUPFAM" id="SSF55811">
    <property type="entry name" value="Nudix"/>
    <property type="match status" value="1"/>
</dbReference>
<evidence type="ECO:0000256" key="12">
    <source>
        <dbReference type="ARBA" id="ARBA00023121"/>
    </source>
</evidence>
<evidence type="ECO:0000259" key="24">
    <source>
        <dbReference type="PROSITE" id="PS51847"/>
    </source>
</evidence>
<evidence type="ECO:0000256" key="10">
    <source>
        <dbReference type="ARBA" id="ARBA00022842"/>
    </source>
</evidence>
<reference evidence="26" key="1">
    <citation type="submission" date="2023-01" db="EMBL/GenBank/DDBJ databases">
        <title>Key to firefly adult light organ development and bioluminescence: homeobox transcription factors regulate luciferase expression and transportation to peroxisome.</title>
        <authorList>
            <person name="Fu X."/>
        </authorList>
    </citation>
    <scope>NUCLEOTIDE SEQUENCE [LARGE SCALE GENOMIC DNA]</scope>
</reference>
<evidence type="ECO:0000256" key="16">
    <source>
        <dbReference type="ARBA" id="ARBA00066480"/>
    </source>
</evidence>
<dbReference type="EC" id="3.6.1.45" evidence="16"/>
<dbReference type="PROSITE" id="PS50081">
    <property type="entry name" value="ZF_DAG_PE_2"/>
    <property type="match status" value="1"/>
</dbReference>
<comment type="function">
    <text evidence="15">Hydrolyzes UDP-glucose to glucose 1-phosphate and UMP and ADP-ribose to ribose 5-phosphate and AMP. The physiological substrate is probably UDP-glucose. Poor activity on other substrates such as ADP-glucose, CDP-glucose, GDP-glucose and GDP-mannose.</text>
</comment>
<evidence type="ECO:0000256" key="8">
    <source>
        <dbReference type="ARBA" id="ARBA00022801"/>
    </source>
</evidence>
<keyword evidence="12" id="KW-0446">Lipid-binding</keyword>
<comment type="subunit">
    <text evidence="4">Homodimer.</text>
</comment>
<evidence type="ECO:0000256" key="15">
    <source>
        <dbReference type="ARBA" id="ARBA00054674"/>
    </source>
</evidence>
<dbReference type="InterPro" id="IPR058801">
    <property type="entry name" value="PDZD8_N"/>
</dbReference>
<keyword evidence="7" id="KW-0479">Metal-binding</keyword>
<dbReference type="InterPro" id="IPR039275">
    <property type="entry name" value="PDZD8"/>
</dbReference>
<keyword evidence="6" id="KW-0963">Cytoplasm</keyword>
<dbReference type="NCBIfam" id="TIGR00052">
    <property type="entry name" value="nudix-type nucleoside diphosphatase, YffH/AdpP family"/>
    <property type="match status" value="1"/>
</dbReference>
<dbReference type="GO" id="GO:0016020">
    <property type="term" value="C:membrane"/>
    <property type="evidence" value="ECO:0007669"/>
    <property type="project" value="UniProtKB-SubCell"/>
</dbReference>
<keyword evidence="11" id="KW-0445">Lipid transport</keyword>
<dbReference type="CDD" id="cd20825">
    <property type="entry name" value="C1_PDZD8"/>
    <property type="match status" value="1"/>
</dbReference>
<keyword evidence="20" id="KW-1133">Transmembrane helix</keyword>
<dbReference type="GO" id="GO:0005739">
    <property type="term" value="C:mitochondrion"/>
    <property type="evidence" value="ECO:0007669"/>
    <property type="project" value="GOC"/>
</dbReference>
<keyword evidence="26" id="KW-1185">Reference proteome</keyword>
<evidence type="ECO:0000256" key="13">
    <source>
        <dbReference type="ARBA" id="ARBA00023136"/>
    </source>
</evidence>
<evidence type="ECO:0000259" key="23">
    <source>
        <dbReference type="PROSITE" id="PS51462"/>
    </source>
</evidence>
<dbReference type="InterPro" id="IPR046349">
    <property type="entry name" value="C1-like_sf"/>
</dbReference>
<dbReference type="SMART" id="SM00109">
    <property type="entry name" value="C1"/>
    <property type="match status" value="1"/>
</dbReference>
<evidence type="ECO:0000256" key="14">
    <source>
        <dbReference type="ARBA" id="ARBA00051086"/>
    </source>
</evidence>
<keyword evidence="8" id="KW-0378">Hydrolase</keyword>
<dbReference type="InterPro" id="IPR031468">
    <property type="entry name" value="SMP_LBD"/>
</dbReference>
<keyword evidence="9" id="KW-0862">Zinc</keyword>
<dbReference type="GO" id="GO:0008768">
    <property type="term" value="F:UDP-sugar diphosphatase activity"/>
    <property type="evidence" value="ECO:0007669"/>
    <property type="project" value="UniProtKB-EC"/>
</dbReference>
<keyword evidence="10" id="KW-0460">Magnesium</keyword>
<feature type="transmembrane region" description="Helical" evidence="20">
    <location>
        <begin position="7"/>
        <end position="28"/>
    </location>
</feature>
<sequence length="1218" mass="137962">MDIFMLLFLSVVSILIGIILTLVVQYYVLLKYFNKNPEASPPKQPYSEVCSLPETLKKKLEMEGQDSTDSSMAISLMLQFLFHELRHSETIKRWLYKKLSLEFEELITKTTTGKFFDAVTIRDMNLGSQFPNVKSLGIESVKLDKNEGHIDTLSLCVKLDYSGNFLISVDAKMKFGKTAYLSIKVKQVNGLARLQFTRLPYTHWSFSFYDEPQLDLAVESHFQGRQLQSNVTNLIVNQIKKAIKRKHTLPNYKIRYKPFFIKSDPGQLDALDDSEIIPQGTLELSCLELSRLASNTDITQVYCTFAVDSTSWICVYRKESQLFMVLELTVCKIRQQQLGVSFKFDQNIITVDSVTPQLPADKASLKVGDILIAVEGKSINNIAQLNKILKLLPAGNFSVRIERLCNNYVWKSKYVEKTDLKTPPVSNSISETDLTQADDNSGDSKLIEAPDLAKTVRNNSIEKVKSSDKMPLPKIISTSNENVSKFAQTIGSFSLRKRKPSIERASADSSSKSTPNVSLPSTPQHTNFKHAIVIPSVSILATKQECILETSENGRPEDSELDSAETIEIYKGQVKEVLSVINCKDEFSFYLKDADKYLNVNVWGLTNSDKEILLGYTNIPLADILNQCSNSLLGHYIRSFSFLPPTSVAPTIQTHPLMLHSGFEHVFCYGDALLSFVWTYDEGTEIKRKPEVSESFEFLKQDETSMLSKHDFIRTQFHRTTHCDFCSKKIWLKDAVQCKRCNLCCHKKCLMKCQLSTPCTLSETLDLKGDASDILNPEIRTTEVIDDDLDCDMPSHHYQATESKQYFNSLKRVNSANNLAIPGSHFAQNLTRSLPPSPQHTPRKLSLVVSNPFSVCPIMLEEIQKQPSEATEIILRAVDQVLQYPSDETLMDVAKQTGTEMYTNMEHEMKVEKINLMVTELKRTLDDVTIEHMTLSKQLSLTEGEVEKAKLAFLIGQADAKIQALSVLMLHYCSGLQHTQEKIKHLPFVIFYYSIFWCIITFLEKHTANMNNLSNVYFEPLQNSIYLKPITMCFTLNGMKRSWHLVEVHDSVLIIIYNISRNVFVLVKQFRPAVYYYAVPPTERVDTIDVNKYPPELGVTIELCAGIIDKNLSPREVAKEEVLEECGYDVDVSSFHQIVSYPTSVGSNASNQIAFYCEVTDDMKVSDGGGVATESIEVVEMTVPEILKYVSKGNLASPPSFLFGIYWFLHNKMLMPRL</sequence>
<dbReference type="PANTHER" id="PTHR21519">
    <property type="entry name" value="PDZ DOMAIN-CONTAINING PROTEIN 8"/>
    <property type="match status" value="1"/>
</dbReference>
<dbReference type="InterPro" id="IPR001478">
    <property type="entry name" value="PDZ"/>
</dbReference>
<evidence type="ECO:0000259" key="22">
    <source>
        <dbReference type="PROSITE" id="PS50106"/>
    </source>
</evidence>
<evidence type="ECO:0000256" key="9">
    <source>
        <dbReference type="ARBA" id="ARBA00022833"/>
    </source>
</evidence>
<evidence type="ECO:0000256" key="3">
    <source>
        <dbReference type="ARBA" id="ARBA00004496"/>
    </source>
</evidence>
<evidence type="ECO:0000256" key="1">
    <source>
        <dbReference type="ARBA" id="ARBA00001946"/>
    </source>
</evidence>
<evidence type="ECO:0000256" key="7">
    <source>
        <dbReference type="ARBA" id="ARBA00022723"/>
    </source>
</evidence>
<dbReference type="InterPro" id="IPR000086">
    <property type="entry name" value="NUDIX_hydrolase_dom"/>
</dbReference>
<dbReference type="InterPro" id="IPR015797">
    <property type="entry name" value="NUDIX_hydrolase-like_dom_sf"/>
</dbReference>
<evidence type="ECO:0000256" key="4">
    <source>
        <dbReference type="ARBA" id="ARBA00011738"/>
    </source>
</evidence>
<feature type="region of interest" description="Disordered" evidence="19">
    <location>
        <begin position="499"/>
        <end position="523"/>
    </location>
</feature>
<evidence type="ECO:0000256" key="17">
    <source>
        <dbReference type="ARBA" id="ARBA00071467"/>
    </source>
</evidence>
<dbReference type="GO" id="GO:0006869">
    <property type="term" value="P:lipid transport"/>
    <property type="evidence" value="ECO:0007669"/>
    <property type="project" value="UniProtKB-KW"/>
</dbReference>
<name>A0AAN7SI25_9COLE</name>
<dbReference type="SMART" id="SM00228">
    <property type="entry name" value="PDZ"/>
    <property type="match status" value="1"/>
</dbReference>
<dbReference type="AlphaFoldDB" id="A0AAN7SI25"/>
<gene>
    <name evidence="25" type="ORF">RN001_004493</name>
</gene>
<evidence type="ECO:0000259" key="21">
    <source>
        <dbReference type="PROSITE" id="PS50081"/>
    </source>
</evidence>
<organism evidence="25 26">
    <name type="scientific">Aquatica leii</name>
    <dbReference type="NCBI Taxonomy" id="1421715"/>
    <lineage>
        <taxon>Eukaryota</taxon>
        <taxon>Metazoa</taxon>
        <taxon>Ecdysozoa</taxon>
        <taxon>Arthropoda</taxon>
        <taxon>Hexapoda</taxon>
        <taxon>Insecta</taxon>
        <taxon>Pterygota</taxon>
        <taxon>Neoptera</taxon>
        <taxon>Endopterygota</taxon>
        <taxon>Coleoptera</taxon>
        <taxon>Polyphaga</taxon>
        <taxon>Elateriformia</taxon>
        <taxon>Elateroidea</taxon>
        <taxon>Lampyridae</taxon>
        <taxon>Luciolinae</taxon>
        <taxon>Aquatica</taxon>
    </lineage>
</organism>
<dbReference type="InterPro" id="IPR004385">
    <property type="entry name" value="NDP_pyrophosphatase"/>
</dbReference>
<evidence type="ECO:0000256" key="11">
    <source>
        <dbReference type="ARBA" id="ARBA00023055"/>
    </source>
</evidence>
<feature type="domain" description="PDZ" evidence="22">
    <location>
        <begin position="327"/>
        <end position="384"/>
    </location>
</feature>
<dbReference type="GO" id="GO:0008289">
    <property type="term" value="F:lipid binding"/>
    <property type="evidence" value="ECO:0007669"/>
    <property type="project" value="UniProtKB-KW"/>
</dbReference>
<proteinExistence type="predicted"/>
<dbReference type="PROSITE" id="PS51847">
    <property type="entry name" value="SMP"/>
    <property type="match status" value="1"/>
</dbReference>
<dbReference type="EMBL" id="JARPUR010000002">
    <property type="protein sequence ID" value="KAK4881174.1"/>
    <property type="molecule type" value="Genomic_DNA"/>
</dbReference>
<keyword evidence="20" id="KW-0812">Transmembrane</keyword>
<dbReference type="InterPro" id="IPR002219">
    <property type="entry name" value="PKC_DAG/PE"/>
</dbReference>
<dbReference type="PROSITE" id="PS50106">
    <property type="entry name" value="PDZ"/>
    <property type="match status" value="1"/>
</dbReference>
<comment type="catalytic activity">
    <reaction evidence="14">
        <text>UDP-sugar + H2O = UMP + alpha-D-aldose 1-phosphate.</text>
        <dbReference type="EC" id="3.6.1.45"/>
    </reaction>
</comment>
<dbReference type="GO" id="GO:0044233">
    <property type="term" value="C:mitochondria-associated endoplasmic reticulum membrane contact site"/>
    <property type="evidence" value="ECO:0007669"/>
    <property type="project" value="InterPro"/>
</dbReference>
<dbReference type="CDD" id="cd18887">
    <property type="entry name" value="NUDIX_UGPPase_Nudt14"/>
    <property type="match status" value="1"/>
</dbReference>
<protein>
    <recommendedName>
        <fullName evidence="17">Uridine diphosphate glucose pyrophosphatase NUDT14</fullName>
        <ecNumber evidence="16">3.6.1.45</ecNumber>
    </recommendedName>
    <alternativeName>
        <fullName evidence="18">Nucleoside diphosphate-linked moiety X motif 14</fullName>
    </alternativeName>
</protein>
<dbReference type="PANTHER" id="PTHR21519:SF1">
    <property type="entry name" value="PDZ DOMAIN-CONTAINING PROTEIN 8"/>
    <property type="match status" value="1"/>
</dbReference>
<dbReference type="Pfam" id="PF26547">
    <property type="entry name" value="PDZD8_N"/>
    <property type="match status" value="1"/>
</dbReference>
<dbReference type="GO" id="GO:0046872">
    <property type="term" value="F:metal ion binding"/>
    <property type="evidence" value="ECO:0007669"/>
    <property type="project" value="UniProtKB-KW"/>
</dbReference>
<accession>A0AAN7SI25</accession>
<dbReference type="Gene3D" id="3.90.79.10">
    <property type="entry name" value="Nucleoside Triphosphate Pyrophosphohydrolase"/>
    <property type="match status" value="1"/>
</dbReference>
<feature type="domain" description="Nudix hydrolase" evidence="23">
    <location>
        <begin position="1047"/>
        <end position="1203"/>
    </location>
</feature>
<dbReference type="Proteomes" id="UP001353858">
    <property type="component" value="Unassembled WGS sequence"/>
</dbReference>
<dbReference type="Gene3D" id="2.30.42.10">
    <property type="match status" value="1"/>
</dbReference>
<feature type="domain" description="Phorbol-ester/DAG-type" evidence="21">
    <location>
        <begin position="709"/>
        <end position="759"/>
    </location>
</feature>
<dbReference type="Gene3D" id="3.30.60.20">
    <property type="match status" value="1"/>
</dbReference>
<keyword evidence="13 20" id="KW-0472">Membrane</keyword>
<evidence type="ECO:0000256" key="19">
    <source>
        <dbReference type="SAM" id="MobiDB-lite"/>
    </source>
</evidence>
<evidence type="ECO:0000256" key="6">
    <source>
        <dbReference type="ARBA" id="ARBA00022490"/>
    </source>
</evidence>
<feature type="region of interest" description="Disordered" evidence="19">
    <location>
        <begin position="425"/>
        <end position="449"/>
    </location>
</feature>
<evidence type="ECO:0000313" key="25">
    <source>
        <dbReference type="EMBL" id="KAK4881174.1"/>
    </source>
</evidence>
<dbReference type="CDD" id="cd21674">
    <property type="entry name" value="SMP_PDZD8"/>
    <property type="match status" value="1"/>
</dbReference>
<dbReference type="PROSITE" id="PS00479">
    <property type="entry name" value="ZF_DAG_PE_1"/>
    <property type="match status" value="1"/>
</dbReference>
<comment type="caution">
    <text evidence="25">The sequence shown here is derived from an EMBL/GenBank/DDBJ whole genome shotgun (WGS) entry which is preliminary data.</text>
</comment>
<feature type="compositionally biased region" description="Polar residues" evidence="19">
    <location>
        <begin position="425"/>
        <end position="439"/>
    </location>
</feature>
<dbReference type="InterPro" id="IPR036034">
    <property type="entry name" value="PDZ_sf"/>
</dbReference>